<sequence length="157" mass="16681">MKALSLILLLLLALTGCQQAPPHSLEAPRSIPVIEKTYIDTHNGYSEAVVVQSAGIKTIYISGQVGEGADLEAQMRSALGKLTDLLADQGASMDDVVKMNTYIVDYGPESLEVFRGVRKELMGEADMPASTLVGVAALALPEWLIEIEAVAVVPSAE</sequence>
<dbReference type="RefSeq" id="WP_252740672.1">
    <property type="nucleotide sequence ID" value="NZ_JAMXIB010000003.1"/>
</dbReference>
<gene>
    <name evidence="3" type="ORF">NG653_05470</name>
</gene>
<dbReference type="InterPro" id="IPR035959">
    <property type="entry name" value="RutC-like_sf"/>
</dbReference>
<dbReference type="PANTHER" id="PTHR11803">
    <property type="entry name" value="2-IMINOBUTANOATE/2-IMINOPROPANOATE DEAMINASE RIDA"/>
    <property type="match status" value="1"/>
</dbReference>
<evidence type="ECO:0000256" key="1">
    <source>
        <dbReference type="ARBA" id="ARBA00010552"/>
    </source>
</evidence>
<comment type="caution">
    <text evidence="3">The sequence shown here is derived from an EMBL/GenBank/DDBJ whole genome shotgun (WGS) entry which is preliminary data.</text>
</comment>
<evidence type="ECO:0000313" key="4">
    <source>
        <dbReference type="Proteomes" id="UP001206312"/>
    </source>
</evidence>
<dbReference type="SUPFAM" id="SSF55298">
    <property type="entry name" value="YjgF-like"/>
    <property type="match status" value="1"/>
</dbReference>
<reference evidence="3 4" key="1">
    <citation type="submission" date="2022-06" db="EMBL/GenBank/DDBJ databases">
        <authorList>
            <person name="Xuan X."/>
        </authorList>
    </citation>
    <scope>NUCLEOTIDE SEQUENCE [LARGE SCALE GENOMIC DNA]</scope>
    <source>
        <strain evidence="3 4">2V75</strain>
    </source>
</reference>
<organism evidence="3 4">
    <name type="scientific">Robiginitalea marina</name>
    <dbReference type="NCBI Taxonomy" id="2954105"/>
    <lineage>
        <taxon>Bacteria</taxon>
        <taxon>Pseudomonadati</taxon>
        <taxon>Bacteroidota</taxon>
        <taxon>Flavobacteriia</taxon>
        <taxon>Flavobacteriales</taxon>
        <taxon>Flavobacteriaceae</taxon>
        <taxon>Robiginitalea</taxon>
    </lineage>
</organism>
<dbReference type="Proteomes" id="UP001206312">
    <property type="component" value="Unassembled WGS sequence"/>
</dbReference>
<dbReference type="PANTHER" id="PTHR11803:SF58">
    <property type="entry name" value="PROTEIN HMF1-RELATED"/>
    <property type="match status" value="1"/>
</dbReference>
<feature type="signal peptide" evidence="2">
    <location>
        <begin position="1"/>
        <end position="20"/>
    </location>
</feature>
<dbReference type="PROSITE" id="PS51257">
    <property type="entry name" value="PROKAR_LIPOPROTEIN"/>
    <property type="match status" value="1"/>
</dbReference>
<name>A0ABT1AW63_9FLAO</name>
<dbReference type="CDD" id="cd00448">
    <property type="entry name" value="YjgF_YER057c_UK114_family"/>
    <property type="match status" value="1"/>
</dbReference>
<dbReference type="EMBL" id="JAMXIB010000003">
    <property type="protein sequence ID" value="MCO5724294.1"/>
    <property type="molecule type" value="Genomic_DNA"/>
</dbReference>
<keyword evidence="2" id="KW-0732">Signal</keyword>
<evidence type="ECO:0000313" key="3">
    <source>
        <dbReference type="EMBL" id="MCO5724294.1"/>
    </source>
</evidence>
<comment type="similarity">
    <text evidence="1">Belongs to the RutC family.</text>
</comment>
<protein>
    <submittedName>
        <fullName evidence="3">RidA family protein</fullName>
    </submittedName>
</protein>
<dbReference type="Pfam" id="PF01042">
    <property type="entry name" value="Ribonuc_L-PSP"/>
    <property type="match status" value="1"/>
</dbReference>
<evidence type="ECO:0000256" key="2">
    <source>
        <dbReference type="SAM" id="SignalP"/>
    </source>
</evidence>
<dbReference type="Gene3D" id="3.30.1330.40">
    <property type="entry name" value="RutC-like"/>
    <property type="match status" value="1"/>
</dbReference>
<feature type="chain" id="PRO_5047371460" evidence="2">
    <location>
        <begin position="21"/>
        <end position="157"/>
    </location>
</feature>
<dbReference type="InterPro" id="IPR006175">
    <property type="entry name" value="YjgF/YER057c/UK114"/>
</dbReference>
<accession>A0ABT1AW63</accession>
<keyword evidence="4" id="KW-1185">Reference proteome</keyword>
<proteinExistence type="inferred from homology"/>